<dbReference type="OrthoDB" id="8967383at2"/>
<feature type="region of interest" description="Disordered" evidence="1">
    <location>
        <begin position="1"/>
        <end position="22"/>
    </location>
</feature>
<dbReference type="EMBL" id="CP031337">
    <property type="protein sequence ID" value="AXK39644.1"/>
    <property type="molecule type" value="Genomic_DNA"/>
</dbReference>
<dbReference type="Proteomes" id="UP000254537">
    <property type="component" value="Chromosome"/>
</dbReference>
<evidence type="ECO:0000313" key="2">
    <source>
        <dbReference type="EMBL" id="AXK39644.1"/>
    </source>
</evidence>
<protein>
    <submittedName>
        <fullName evidence="2">Uncharacterized protein</fullName>
    </submittedName>
</protein>
<dbReference type="RefSeq" id="WP_115433576.1">
    <property type="nucleotide sequence ID" value="NZ_CP031337.1"/>
</dbReference>
<evidence type="ECO:0000313" key="3">
    <source>
        <dbReference type="Proteomes" id="UP000254537"/>
    </source>
</evidence>
<gene>
    <name evidence="2" type="ORF">DWG20_09410</name>
</gene>
<organism evidence="2 3">
    <name type="scientific">Crenobacter cavernae</name>
    <dbReference type="NCBI Taxonomy" id="2290923"/>
    <lineage>
        <taxon>Bacteria</taxon>
        <taxon>Pseudomonadati</taxon>
        <taxon>Pseudomonadota</taxon>
        <taxon>Betaproteobacteria</taxon>
        <taxon>Neisseriales</taxon>
        <taxon>Neisseriaceae</taxon>
        <taxon>Crenobacter</taxon>
    </lineage>
</organism>
<reference evidence="2 3" key="1">
    <citation type="submission" date="2018-07" db="EMBL/GenBank/DDBJ databases">
        <title>Crenobacter cavernae sp. nov., isolated from a karst cave.</title>
        <authorList>
            <person name="Zhu H."/>
        </authorList>
    </citation>
    <scope>NUCLEOTIDE SEQUENCE [LARGE SCALE GENOMIC DNA]</scope>
    <source>
        <strain evidence="2 3">K1W11S-77</strain>
    </source>
</reference>
<sequence length="70" mass="8241">MTDFYDLGHKHAHAGQQPVEEHRDQPYYMHGWNDGRRDYDLYRAYLEDGHSRYAAAVMAGMRDPDEACHD</sequence>
<name>A0A345Y6U2_9NEIS</name>
<dbReference type="KEGG" id="ccah:DWG20_09410"/>
<dbReference type="AlphaFoldDB" id="A0A345Y6U2"/>
<accession>A0A345Y6U2</accession>
<proteinExistence type="predicted"/>
<evidence type="ECO:0000256" key="1">
    <source>
        <dbReference type="SAM" id="MobiDB-lite"/>
    </source>
</evidence>